<evidence type="ECO:0000259" key="2">
    <source>
        <dbReference type="PROSITE" id="PS50048"/>
    </source>
</evidence>
<dbReference type="SUPFAM" id="SSF57701">
    <property type="entry name" value="Zn2/Cys6 DNA-binding domain"/>
    <property type="match status" value="1"/>
</dbReference>
<dbReference type="EMBL" id="AWSO01002058">
    <property type="protein sequence ID" value="ESK82142.1"/>
    <property type="molecule type" value="Genomic_DNA"/>
</dbReference>
<dbReference type="InterPro" id="IPR001138">
    <property type="entry name" value="Zn2Cys6_DnaBD"/>
</dbReference>
<keyword evidence="4" id="KW-1185">Reference proteome</keyword>
<dbReference type="PANTHER" id="PTHR47784:SF5">
    <property type="entry name" value="STEROL UPTAKE CONTROL PROTEIN 2"/>
    <property type="match status" value="1"/>
</dbReference>
<dbReference type="AlphaFoldDB" id="V2WKQ0"/>
<dbReference type="Proteomes" id="UP000017559">
    <property type="component" value="Unassembled WGS sequence"/>
</dbReference>
<feature type="domain" description="Zn(2)-C6 fungal-type" evidence="2">
    <location>
        <begin position="30"/>
        <end position="59"/>
    </location>
</feature>
<accession>V2WKQ0</accession>
<dbReference type="GO" id="GO:0001228">
    <property type="term" value="F:DNA-binding transcription activator activity, RNA polymerase II-specific"/>
    <property type="evidence" value="ECO:0007669"/>
    <property type="project" value="TreeGrafter"/>
</dbReference>
<dbReference type="SMART" id="SM00066">
    <property type="entry name" value="GAL4"/>
    <property type="match status" value="1"/>
</dbReference>
<gene>
    <name evidence="3" type="ORF">Moror_3467</name>
</gene>
<dbReference type="InterPro" id="IPR036864">
    <property type="entry name" value="Zn2-C6_fun-type_DNA-bd_sf"/>
</dbReference>
<dbReference type="PROSITE" id="PS50048">
    <property type="entry name" value="ZN2_CY6_FUNGAL_2"/>
    <property type="match status" value="1"/>
</dbReference>
<dbReference type="OrthoDB" id="5419315at2759"/>
<evidence type="ECO:0000313" key="4">
    <source>
        <dbReference type="Proteomes" id="UP000017559"/>
    </source>
</evidence>
<sequence length="380" mass="42405">MMLRSQDVESTRGTTTFEGVIRFHAKSRNGCLTCRRRKVKCDEAAPICNNCHRRNLFCVPRPKNSDKSQQQQESALSRPLTAPTPSSFTVDATSLGLLHHFTTVTASSFSSNSTYVAESTLLLPRLLFNNPACMHAALSFTALHLGRLYEPSSSSDSQHWITQASAHWIAATRLIRSPSLNPDARFPTLACLSAYVISSSLSSPSSSPKNIFSLVTLLYNIYSPLKQFLYTDPWLQGFGFGRPGPSAAPSASDSSTGFFAPLNHLCDTSTAFGSDREELGDPDIKGAYRTAVHGLCLVHSLAQRGLEGGSASFWPTLAGKRFLGLLNERRQRALVILYYYLMMLKNLRERCWWANEVGRWVEYVYGLIDECWRKWLREVT</sequence>
<dbReference type="HOGENOM" id="CLU_024934_3_0_1"/>
<dbReference type="STRING" id="1381753.V2WKQ0"/>
<evidence type="ECO:0000256" key="1">
    <source>
        <dbReference type="SAM" id="MobiDB-lite"/>
    </source>
</evidence>
<dbReference type="PANTHER" id="PTHR47784">
    <property type="entry name" value="STEROL UPTAKE CONTROL PROTEIN 2"/>
    <property type="match status" value="1"/>
</dbReference>
<reference evidence="3 4" key="1">
    <citation type="journal article" date="2014" name="BMC Genomics">
        <title>Genome and secretome analysis of the hemibiotrophic fungal pathogen, Moniliophthora roreri, which causes frosty pod rot disease of cacao: mechanisms of the biotrophic and necrotrophic phases.</title>
        <authorList>
            <person name="Meinhardt L.W."/>
            <person name="Costa G.G.L."/>
            <person name="Thomazella D.P.T."/>
            <person name="Teixeira P.J.P.L."/>
            <person name="Carazzolle M.F."/>
            <person name="Schuster S.C."/>
            <person name="Carlson J.E."/>
            <person name="Guiltinan M.J."/>
            <person name="Mieczkowski P."/>
            <person name="Farmer A."/>
            <person name="Ramaraj T."/>
            <person name="Crozier J."/>
            <person name="Davis R.E."/>
            <person name="Shao J."/>
            <person name="Melnick R.L."/>
            <person name="Pereira G.A.G."/>
            <person name="Bailey B.A."/>
        </authorList>
    </citation>
    <scope>NUCLEOTIDE SEQUENCE [LARGE SCALE GENOMIC DNA]</scope>
    <source>
        <strain evidence="3 4">MCA 2997</strain>
    </source>
</reference>
<dbReference type="GO" id="GO:0008270">
    <property type="term" value="F:zinc ion binding"/>
    <property type="evidence" value="ECO:0007669"/>
    <property type="project" value="InterPro"/>
</dbReference>
<dbReference type="PROSITE" id="PS00463">
    <property type="entry name" value="ZN2_CY6_FUNGAL_1"/>
    <property type="match status" value="1"/>
</dbReference>
<dbReference type="KEGG" id="mrr:Moror_3467"/>
<dbReference type="InterPro" id="IPR053157">
    <property type="entry name" value="Sterol_Uptake_Regulator"/>
</dbReference>
<dbReference type="CDD" id="cd00067">
    <property type="entry name" value="GAL4"/>
    <property type="match status" value="1"/>
</dbReference>
<protein>
    <submittedName>
        <fullName evidence="3">C6 transcription</fullName>
    </submittedName>
</protein>
<dbReference type="Pfam" id="PF00172">
    <property type="entry name" value="Zn_clus"/>
    <property type="match status" value="1"/>
</dbReference>
<comment type="caution">
    <text evidence="3">The sequence shown here is derived from an EMBL/GenBank/DDBJ whole genome shotgun (WGS) entry which is preliminary data.</text>
</comment>
<proteinExistence type="predicted"/>
<dbReference type="Gene3D" id="4.10.240.10">
    <property type="entry name" value="Zn(2)-C6 fungal-type DNA-binding domain"/>
    <property type="match status" value="1"/>
</dbReference>
<evidence type="ECO:0000313" key="3">
    <source>
        <dbReference type="EMBL" id="ESK82142.1"/>
    </source>
</evidence>
<organism evidence="3 4">
    <name type="scientific">Moniliophthora roreri (strain MCA 2997)</name>
    <name type="common">Cocoa frosty pod rot fungus</name>
    <name type="synonym">Crinipellis roreri</name>
    <dbReference type="NCBI Taxonomy" id="1381753"/>
    <lineage>
        <taxon>Eukaryota</taxon>
        <taxon>Fungi</taxon>
        <taxon>Dikarya</taxon>
        <taxon>Basidiomycota</taxon>
        <taxon>Agaricomycotina</taxon>
        <taxon>Agaricomycetes</taxon>
        <taxon>Agaricomycetidae</taxon>
        <taxon>Agaricales</taxon>
        <taxon>Marasmiineae</taxon>
        <taxon>Marasmiaceae</taxon>
        <taxon>Moniliophthora</taxon>
    </lineage>
</organism>
<feature type="region of interest" description="Disordered" evidence="1">
    <location>
        <begin position="62"/>
        <end position="82"/>
    </location>
</feature>
<name>V2WKQ0_MONRO</name>